<feature type="region of interest" description="Disordered" evidence="1">
    <location>
        <begin position="1"/>
        <end position="55"/>
    </location>
</feature>
<reference evidence="2" key="1">
    <citation type="submission" date="2022-01" db="EMBL/GenBank/DDBJ databases">
        <authorList>
            <person name="King R."/>
        </authorList>
    </citation>
    <scope>NUCLEOTIDE SEQUENCE</scope>
</reference>
<evidence type="ECO:0000256" key="1">
    <source>
        <dbReference type="SAM" id="MobiDB-lite"/>
    </source>
</evidence>
<accession>A0A9P0MVP2</accession>
<feature type="region of interest" description="Disordered" evidence="1">
    <location>
        <begin position="96"/>
        <end position="115"/>
    </location>
</feature>
<evidence type="ECO:0000313" key="3">
    <source>
        <dbReference type="Proteomes" id="UP001152798"/>
    </source>
</evidence>
<keyword evidence="3" id="KW-1185">Reference proteome</keyword>
<evidence type="ECO:0000313" key="2">
    <source>
        <dbReference type="EMBL" id="CAH1404217.1"/>
    </source>
</evidence>
<gene>
    <name evidence="2" type="ORF">NEZAVI_LOCUS12665</name>
</gene>
<dbReference type="Proteomes" id="UP001152798">
    <property type="component" value="Chromosome 6"/>
</dbReference>
<feature type="compositionally biased region" description="Acidic residues" evidence="1">
    <location>
        <begin position="24"/>
        <end position="34"/>
    </location>
</feature>
<sequence length="462" mass="53157">MNKRKQKNTQDDSRDKNRRKYDYDDLDEEDDDDFGIPLSPGGSVLMPSPNPYNMSDRIKKANQQLEEEKKRAALSSRIPKVRFVDPIALEEEDVVVGQGTQKKPPPTHEHESKPSKILLVTLPTAYSIESEEILTDDDYEDDLDLNTDDFRGSRNNQESSVAKFYESEEEVEDSTLPLTEETITSSLETVLCRSETEESELTESFTKSINLNTENELINSVPIDNIKSINDKESLDKTDDLVKEVIEILEKSDSIEKSVSSEPLSDQMITFEASNSNKVSVIRNLKSDFSATKPLSKPIPVKKRITAVDLRPSTAPAKRMCCKIGVITKLPAYNGLRSEYGLSKEQLLEKEKKKYELSKALRIEKEKKWMEERQKQKENEIMFKNWLIKKKKEAEAKTLRKLQQSNYCFRTTPAPTSHLDKIGALRRKMLRQENTFLLLDKIFRNARPQEQKTYRIYLGLCV</sequence>
<dbReference type="AlphaFoldDB" id="A0A9P0MVP2"/>
<protein>
    <recommendedName>
        <fullName evidence="4">Coiled-coil domain-containing protein 181</fullName>
    </recommendedName>
</protein>
<feature type="compositionally biased region" description="Acidic residues" evidence="1">
    <location>
        <begin position="135"/>
        <end position="147"/>
    </location>
</feature>
<feature type="region of interest" description="Disordered" evidence="1">
    <location>
        <begin position="135"/>
        <end position="176"/>
    </location>
</feature>
<evidence type="ECO:0008006" key="4">
    <source>
        <dbReference type="Google" id="ProtNLM"/>
    </source>
</evidence>
<dbReference type="OrthoDB" id="8046612at2759"/>
<proteinExistence type="predicted"/>
<name>A0A9P0MVP2_NEZVI</name>
<feature type="compositionally biased region" description="Basic and acidic residues" evidence="1">
    <location>
        <begin position="8"/>
        <end position="23"/>
    </location>
</feature>
<organism evidence="2 3">
    <name type="scientific">Nezara viridula</name>
    <name type="common">Southern green stink bug</name>
    <name type="synonym">Cimex viridulus</name>
    <dbReference type="NCBI Taxonomy" id="85310"/>
    <lineage>
        <taxon>Eukaryota</taxon>
        <taxon>Metazoa</taxon>
        <taxon>Ecdysozoa</taxon>
        <taxon>Arthropoda</taxon>
        <taxon>Hexapoda</taxon>
        <taxon>Insecta</taxon>
        <taxon>Pterygota</taxon>
        <taxon>Neoptera</taxon>
        <taxon>Paraneoptera</taxon>
        <taxon>Hemiptera</taxon>
        <taxon>Heteroptera</taxon>
        <taxon>Panheteroptera</taxon>
        <taxon>Pentatomomorpha</taxon>
        <taxon>Pentatomoidea</taxon>
        <taxon>Pentatomidae</taxon>
        <taxon>Pentatominae</taxon>
        <taxon>Nezara</taxon>
    </lineage>
</organism>
<dbReference type="EMBL" id="OV725082">
    <property type="protein sequence ID" value="CAH1404217.1"/>
    <property type="molecule type" value="Genomic_DNA"/>
</dbReference>